<organism evidence="14 15">
    <name type="scientific">Hufsiella arboris</name>
    <dbReference type="NCBI Taxonomy" id="2695275"/>
    <lineage>
        <taxon>Bacteria</taxon>
        <taxon>Pseudomonadati</taxon>
        <taxon>Bacteroidota</taxon>
        <taxon>Sphingobacteriia</taxon>
        <taxon>Sphingobacteriales</taxon>
        <taxon>Sphingobacteriaceae</taxon>
        <taxon>Hufsiella</taxon>
    </lineage>
</organism>
<feature type="binding site" evidence="10">
    <location>
        <begin position="12"/>
        <end position="15"/>
    </location>
    <ligand>
        <name>substrate</name>
    </ligand>
</feature>
<feature type="domain" description="Pyridoxine 5'-phosphate oxidase dimerisation C-terminal" evidence="13">
    <location>
        <begin position="176"/>
        <end position="217"/>
    </location>
</feature>
<feature type="binding site" evidence="9 11">
    <location>
        <position position="86"/>
    </location>
    <ligand>
        <name>FMN</name>
        <dbReference type="ChEBI" id="CHEBI:58210"/>
    </ligand>
</feature>
<sequence>MITDKKDLENLRQDYISATLNKSDVLRNPIEQFDKWFSEVLNSNVYEPNAMTLATATHDGKPSARIVLLKGFSEKGFVFFSNYLSRKGKEISKNPVVSLVFFWPELERQIRIEGTVEKLDKLASEQYFQSRPKGSQIGALASPQSQEIKDRSVLEKAWEEFETKYQDTEVPKPSYWGGYLVKPQLIEFWQGRKSRLHDRIVYRKADKNNWKIVRLAP</sequence>
<evidence type="ECO:0000256" key="11">
    <source>
        <dbReference type="PIRSR" id="PIRSR000190-2"/>
    </source>
</evidence>
<dbReference type="HAMAP" id="MF_01629">
    <property type="entry name" value="PdxH"/>
    <property type="match status" value="1"/>
</dbReference>
<dbReference type="AlphaFoldDB" id="A0A7K1Y9U9"/>
<feature type="domain" description="Pyridoxamine 5'-phosphate oxidase N-terminal" evidence="12">
    <location>
        <begin position="45"/>
        <end position="163"/>
    </location>
</feature>
<dbReference type="FunFam" id="2.30.110.10:FF:000005">
    <property type="entry name" value="NAD(P)H-hydrate epimerase"/>
    <property type="match status" value="1"/>
</dbReference>
<evidence type="ECO:0000256" key="8">
    <source>
        <dbReference type="ARBA" id="ARBA00023096"/>
    </source>
</evidence>
<dbReference type="Proteomes" id="UP000466586">
    <property type="component" value="Unassembled WGS sequence"/>
</dbReference>
<comment type="function">
    <text evidence="9">Catalyzes the oxidation of either pyridoxine 5'-phosphate (PNP) or pyridoxamine 5'-phosphate (PMP) into pyridoxal 5'-phosphate (PLP).</text>
</comment>
<feature type="binding site" evidence="9 10">
    <location>
        <position position="127"/>
    </location>
    <ligand>
        <name>substrate</name>
    </ligand>
</feature>
<keyword evidence="6 9" id="KW-0288">FMN</keyword>
<dbReference type="UniPathway" id="UPA01068">
    <property type="reaction ID" value="UER00304"/>
</dbReference>
<dbReference type="InterPro" id="IPR000659">
    <property type="entry name" value="Pyridox_Oxase"/>
</dbReference>
<evidence type="ECO:0000256" key="10">
    <source>
        <dbReference type="PIRSR" id="PIRSR000190-1"/>
    </source>
</evidence>
<accession>A0A7K1Y9U9</accession>
<evidence type="ECO:0000256" key="1">
    <source>
        <dbReference type="ARBA" id="ARBA00004738"/>
    </source>
</evidence>
<feature type="binding site" evidence="9 11">
    <location>
        <position position="87"/>
    </location>
    <ligand>
        <name>FMN</name>
        <dbReference type="ChEBI" id="CHEBI:58210"/>
    </ligand>
</feature>
<comment type="pathway">
    <text evidence="1 9">Cofactor metabolism; pyridoxal 5'-phosphate salvage; pyridoxal 5'-phosphate from pyridoxamine 5'-phosphate: step 1/1.</text>
</comment>
<dbReference type="InterPro" id="IPR011576">
    <property type="entry name" value="Pyridox_Oxase_N"/>
</dbReference>
<dbReference type="NCBIfam" id="TIGR00558">
    <property type="entry name" value="pdxH"/>
    <property type="match status" value="1"/>
</dbReference>
<proteinExistence type="inferred from homology"/>
<evidence type="ECO:0000259" key="13">
    <source>
        <dbReference type="Pfam" id="PF10590"/>
    </source>
</evidence>
<dbReference type="PANTHER" id="PTHR10851:SF0">
    <property type="entry name" value="PYRIDOXINE-5'-PHOSPHATE OXIDASE"/>
    <property type="match status" value="1"/>
</dbReference>
<feature type="binding site" evidence="9">
    <location>
        <begin position="80"/>
        <end position="81"/>
    </location>
    <ligand>
        <name>FMN</name>
        <dbReference type="ChEBI" id="CHEBI:58210"/>
    </ligand>
</feature>
<evidence type="ECO:0000256" key="2">
    <source>
        <dbReference type="ARBA" id="ARBA00005037"/>
    </source>
</evidence>
<feature type="binding site" evidence="9 10">
    <location>
        <begin position="195"/>
        <end position="197"/>
    </location>
    <ligand>
        <name>substrate</name>
    </ligand>
</feature>
<evidence type="ECO:0000313" key="14">
    <source>
        <dbReference type="EMBL" id="MXV51190.1"/>
    </source>
</evidence>
<comment type="catalytic activity">
    <reaction evidence="9">
        <text>pyridoxamine 5'-phosphate + O2 + H2O = pyridoxal 5'-phosphate + H2O2 + NH4(+)</text>
        <dbReference type="Rhea" id="RHEA:15817"/>
        <dbReference type="ChEBI" id="CHEBI:15377"/>
        <dbReference type="ChEBI" id="CHEBI:15379"/>
        <dbReference type="ChEBI" id="CHEBI:16240"/>
        <dbReference type="ChEBI" id="CHEBI:28938"/>
        <dbReference type="ChEBI" id="CHEBI:58451"/>
        <dbReference type="ChEBI" id="CHEBI:597326"/>
        <dbReference type="EC" id="1.4.3.5"/>
    </reaction>
</comment>
<feature type="binding site" evidence="9 11">
    <location>
        <position position="109"/>
    </location>
    <ligand>
        <name>FMN</name>
        <dbReference type="ChEBI" id="CHEBI:58210"/>
    </ligand>
</feature>
<feature type="binding site" evidence="9 10">
    <location>
        <position position="135"/>
    </location>
    <ligand>
        <name>substrate</name>
    </ligand>
</feature>
<comment type="similarity">
    <text evidence="3 9">Belongs to the pyridoxamine 5'-phosphate oxidase family.</text>
</comment>
<feature type="binding site" evidence="9 11">
    <location>
        <position position="189"/>
    </location>
    <ligand>
        <name>FMN</name>
        <dbReference type="ChEBI" id="CHEBI:58210"/>
    </ligand>
</feature>
<keyword evidence="8 9" id="KW-0664">Pyridoxine biosynthesis</keyword>
<feature type="binding site" evidence="9 11">
    <location>
        <begin position="65"/>
        <end position="70"/>
    </location>
    <ligand>
        <name>FMN</name>
        <dbReference type="ChEBI" id="CHEBI:58210"/>
    </ligand>
</feature>
<dbReference type="SUPFAM" id="SSF50475">
    <property type="entry name" value="FMN-binding split barrel"/>
    <property type="match status" value="1"/>
</dbReference>
<feature type="binding site" evidence="9 10">
    <location>
        <position position="70"/>
    </location>
    <ligand>
        <name>substrate</name>
    </ligand>
</feature>
<comment type="caution">
    <text evidence="14">The sequence shown here is derived from an EMBL/GenBank/DDBJ whole genome shotgun (WGS) entry which is preliminary data.</text>
</comment>
<evidence type="ECO:0000256" key="5">
    <source>
        <dbReference type="ARBA" id="ARBA00022630"/>
    </source>
</evidence>
<comment type="subunit">
    <text evidence="4 9">Homodimer.</text>
</comment>
<evidence type="ECO:0000256" key="4">
    <source>
        <dbReference type="ARBA" id="ARBA00011738"/>
    </source>
</evidence>
<dbReference type="Pfam" id="PF10590">
    <property type="entry name" value="PNP_phzG_C"/>
    <property type="match status" value="1"/>
</dbReference>
<keyword evidence="15" id="KW-1185">Reference proteome</keyword>
<evidence type="ECO:0000256" key="6">
    <source>
        <dbReference type="ARBA" id="ARBA00022643"/>
    </source>
</evidence>
<dbReference type="Pfam" id="PF01243">
    <property type="entry name" value="PNPOx_N"/>
    <property type="match status" value="1"/>
</dbReference>
<dbReference type="PIRSF" id="PIRSF000190">
    <property type="entry name" value="Pyd_amn-ph_oxd"/>
    <property type="match status" value="1"/>
</dbReference>
<dbReference type="PANTHER" id="PTHR10851">
    <property type="entry name" value="PYRIDOXINE-5-PHOSPHATE OXIDASE"/>
    <property type="match status" value="1"/>
</dbReference>
<evidence type="ECO:0000256" key="9">
    <source>
        <dbReference type="HAMAP-Rule" id="MF_01629"/>
    </source>
</evidence>
<feature type="binding site" evidence="9 11">
    <location>
        <position position="199"/>
    </location>
    <ligand>
        <name>FMN</name>
        <dbReference type="ChEBI" id="CHEBI:58210"/>
    </ligand>
</feature>
<dbReference type="InterPro" id="IPR019576">
    <property type="entry name" value="Pyridoxamine_oxidase_dimer_C"/>
</dbReference>
<dbReference type="GO" id="GO:0010181">
    <property type="term" value="F:FMN binding"/>
    <property type="evidence" value="ECO:0007669"/>
    <property type="project" value="UniProtKB-UniRule"/>
</dbReference>
<dbReference type="InterPro" id="IPR012349">
    <property type="entry name" value="Split_barrel_FMN-bd"/>
</dbReference>
<reference evidence="14 15" key="1">
    <citation type="submission" date="2019-11" db="EMBL/GenBank/DDBJ databases">
        <title>Pedobacter sp. HMF7647 Genome sequencing and assembly.</title>
        <authorList>
            <person name="Kang H."/>
            <person name="Kim H."/>
            <person name="Joh K."/>
        </authorList>
    </citation>
    <scope>NUCLEOTIDE SEQUENCE [LARGE SCALE GENOMIC DNA]</scope>
    <source>
        <strain evidence="14 15">HMF7647</strain>
    </source>
</reference>
<dbReference type="EC" id="1.4.3.5" evidence="9"/>
<feature type="binding site" evidence="9 11">
    <location>
        <begin position="144"/>
        <end position="145"/>
    </location>
    <ligand>
        <name>FMN</name>
        <dbReference type="ChEBI" id="CHEBI:58210"/>
    </ligand>
</feature>
<evidence type="ECO:0000259" key="12">
    <source>
        <dbReference type="Pfam" id="PF01243"/>
    </source>
</evidence>
<dbReference type="PROSITE" id="PS01064">
    <property type="entry name" value="PYRIDOX_OXIDASE"/>
    <property type="match status" value="1"/>
</dbReference>
<feature type="binding site" evidence="9 10">
    <location>
        <position position="131"/>
    </location>
    <ligand>
        <name>substrate</name>
    </ligand>
</feature>
<keyword evidence="7 9" id="KW-0560">Oxidoreductase</keyword>
<keyword evidence="5 9" id="KW-0285">Flavoprotein</keyword>
<dbReference type="GO" id="GO:0004733">
    <property type="term" value="F:pyridoxamine phosphate oxidase activity"/>
    <property type="evidence" value="ECO:0007669"/>
    <property type="project" value="UniProtKB-UniRule"/>
</dbReference>
<gene>
    <name evidence="9 14" type="primary">pdxH</name>
    <name evidence="14" type="ORF">GS399_09435</name>
</gene>
<protein>
    <recommendedName>
        <fullName evidence="9">Pyridoxine/pyridoxamine 5'-phosphate oxidase</fullName>
        <ecNumber evidence="9">1.4.3.5</ecNumber>
    </recommendedName>
    <alternativeName>
        <fullName evidence="9">PNP/PMP oxidase</fullName>
        <shortName evidence="9">PNPOx</shortName>
    </alternativeName>
    <alternativeName>
        <fullName evidence="9">Pyridoxal 5'-phosphate synthase</fullName>
    </alternativeName>
</protein>
<dbReference type="Gene3D" id="2.30.110.10">
    <property type="entry name" value="Electron Transport, Fmn-binding Protein, Chain A"/>
    <property type="match status" value="1"/>
</dbReference>
<comment type="pathway">
    <text evidence="2 9">Cofactor metabolism; pyridoxal 5'-phosphate salvage; pyridoxal 5'-phosphate from pyridoxine 5'-phosphate: step 1/1.</text>
</comment>
<name>A0A7K1Y9U9_9SPHI</name>
<dbReference type="NCBIfam" id="NF004231">
    <property type="entry name" value="PRK05679.1"/>
    <property type="match status" value="1"/>
</dbReference>
<evidence type="ECO:0000256" key="7">
    <source>
        <dbReference type="ARBA" id="ARBA00023002"/>
    </source>
</evidence>
<dbReference type="GO" id="GO:0008615">
    <property type="term" value="P:pyridoxine biosynthetic process"/>
    <property type="evidence" value="ECO:0007669"/>
    <property type="project" value="UniProtKB-UniRule"/>
</dbReference>
<comment type="catalytic activity">
    <reaction evidence="9">
        <text>pyridoxine 5'-phosphate + O2 = pyridoxal 5'-phosphate + H2O2</text>
        <dbReference type="Rhea" id="RHEA:15149"/>
        <dbReference type="ChEBI" id="CHEBI:15379"/>
        <dbReference type="ChEBI" id="CHEBI:16240"/>
        <dbReference type="ChEBI" id="CHEBI:58589"/>
        <dbReference type="ChEBI" id="CHEBI:597326"/>
        <dbReference type="EC" id="1.4.3.5"/>
    </reaction>
</comment>
<dbReference type="InterPro" id="IPR019740">
    <property type="entry name" value="Pyridox_Oxase_CS"/>
</dbReference>
<dbReference type="EMBL" id="WVHT01000004">
    <property type="protein sequence ID" value="MXV51190.1"/>
    <property type="molecule type" value="Genomic_DNA"/>
</dbReference>
<evidence type="ECO:0000313" key="15">
    <source>
        <dbReference type="Proteomes" id="UP000466586"/>
    </source>
</evidence>
<dbReference type="RefSeq" id="WP_160844377.1">
    <property type="nucleotide sequence ID" value="NZ_WVHT01000004.1"/>
</dbReference>
<comment type="cofactor">
    <cofactor evidence="9 11">
        <name>FMN</name>
        <dbReference type="ChEBI" id="CHEBI:58210"/>
    </cofactor>
    <text evidence="9 11">Binds 1 FMN per subunit.</text>
</comment>
<evidence type="ECO:0000256" key="3">
    <source>
        <dbReference type="ARBA" id="ARBA00007301"/>
    </source>
</evidence>